<dbReference type="InterPro" id="IPR021148">
    <property type="entry name" value="Polysacc_synth_dom"/>
</dbReference>
<accession>A0ABN8LH53</accession>
<dbReference type="PANTHER" id="PTHR13410:SF9">
    <property type="entry name" value="PROTEIN PBDC1"/>
    <property type="match status" value="1"/>
</dbReference>
<dbReference type="InterPro" id="IPR023139">
    <property type="entry name" value="PBDC1-like_dom_sf"/>
</dbReference>
<keyword evidence="3" id="KW-1185">Reference proteome</keyword>
<sequence>MEGGLGLDMDAARYENNAEVEMIWAMKAQHQAETYFKLISAMDASRLRLTKYDDDIYRQFKRYFKTLKVDVIRVEDFKSEDAKLKWRPFCNMYEGKVEDFNFGTLLRIDCNKGYDEENTILVTRIQFYAVEIARNRRGLNKHLSEKPASTEALAEER</sequence>
<name>A0ABN8LH53_9CNID</name>
<reference evidence="2 3" key="1">
    <citation type="submission" date="2022-05" db="EMBL/GenBank/DDBJ databases">
        <authorList>
            <consortium name="Genoscope - CEA"/>
            <person name="William W."/>
        </authorList>
    </citation>
    <scope>NUCLEOTIDE SEQUENCE [LARGE SCALE GENOMIC DNA]</scope>
</reference>
<dbReference type="Pfam" id="PF04669">
    <property type="entry name" value="PBDC1"/>
    <property type="match status" value="1"/>
</dbReference>
<comment type="caution">
    <text evidence="2">The sequence shown here is derived from an EMBL/GenBank/DDBJ whole genome shotgun (WGS) entry which is preliminary data.</text>
</comment>
<evidence type="ECO:0000259" key="1">
    <source>
        <dbReference type="Pfam" id="PF04669"/>
    </source>
</evidence>
<feature type="domain" description="Polysaccharide biosynthesis" evidence="1">
    <location>
        <begin position="20"/>
        <end position="143"/>
    </location>
</feature>
<protein>
    <recommendedName>
        <fullName evidence="1">Polysaccharide biosynthesis domain-containing protein</fullName>
    </recommendedName>
</protein>
<evidence type="ECO:0000313" key="2">
    <source>
        <dbReference type="EMBL" id="CAH3014962.1"/>
    </source>
</evidence>
<organism evidence="2 3">
    <name type="scientific">Porites evermanni</name>
    <dbReference type="NCBI Taxonomy" id="104178"/>
    <lineage>
        <taxon>Eukaryota</taxon>
        <taxon>Metazoa</taxon>
        <taxon>Cnidaria</taxon>
        <taxon>Anthozoa</taxon>
        <taxon>Hexacorallia</taxon>
        <taxon>Scleractinia</taxon>
        <taxon>Fungiina</taxon>
        <taxon>Poritidae</taxon>
        <taxon>Porites</taxon>
    </lineage>
</organism>
<dbReference type="Gene3D" id="1.10.3560.10">
    <property type="entry name" value="yst0336 like domain"/>
    <property type="match status" value="1"/>
</dbReference>
<dbReference type="Proteomes" id="UP001159427">
    <property type="component" value="Unassembled WGS sequence"/>
</dbReference>
<dbReference type="InterPro" id="IPR008476">
    <property type="entry name" value="PBDC1_metazoa/fungi"/>
</dbReference>
<proteinExistence type="predicted"/>
<gene>
    <name evidence="2" type="ORF">PEVE_00010019</name>
</gene>
<dbReference type="EMBL" id="CALNXI010000017">
    <property type="protein sequence ID" value="CAH3014962.1"/>
    <property type="molecule type" value="Genomic_DNA"/>
</dbReference>
<dbReference type="PANTHER" id="PTHR13410">
    <property type="entry name" value="PROTEIN PBDC1"/>
    <property type="match status" value="1"/>
</dbReference>
<evidence type="ECO:0000313" key="3">
    <source>
        <dbReference type="Proteomes" id="UP001159427"/>
    </source>
</evidence>